<dbReference type="InterPro" id="IPR021149">
    <property type="entry name" value="OligosaccharylTrfase_OST3/OST6"/>
</dbReference>
<keyword evidence="12" id="KW-1185">Reference proteome</keyword>
<name>M7SK51_EUTLA</name>
<evidence type="ECO:0000256" key="1">
    <source>
        <dbReference type="ARBA" id="ARBA00002791"/>
    </source>
</evidence>
<dbReference type="AlphaFoldDB" id="M7SK51"/>
<comment type="similarity">
    <text evidence="3">Belongs to the OST3/OST6 family.</text>
</comment>
<comment type="function">
    <text evidence="1">Subunit of the oligosaccharyl transferase (OST) complex that catalyzes the initial transfer of a defined glycan (Glc(3)Man(9)GlcNAc(2) in eukaryotes) from the lipid carrier dolichol-pyrophosphate to an asparagine residue within an Asn-X-Ser/Thr consensus motif in nascent polypeptide chains, the first step in protein N-glycosylation. N-glycosylation occurs cotranslationally and the complex associates with the Sec61 complex at the channel-forming translocon complex that mediates protein translocation across the endoplasmic reticulum (ER). All subunits are required for a maximal enzyme activity.</text>
</comment>
<comment type="subcellular location">
    <subcellularLocation>
        <location evidence="2">Endoplasmic reticulum membrane</location>
        <topology evidence="2">Multi-pass membrane protein</topology>
    </subcellularLocation>
</comment>
<dbReference type="eggNOG" id="KOG2603">
    <property type="taxonomic scope" value="Eukaryota"/>
</dbReference>
<evidence type="ECO:0000256" key="8">
    <source>
        <dbReference type="ARBA" id="ARBA00023136"/>
    </source>
</evidence>
<feature type="transmembrane region" description="Helical" evidence="9">
    <location>
        <begin position="178"/>
        <end position="199"/>
    </location>
</feature>
<dbReference type="Pfam" id="PF04756">
    <property type="entry name" value="OST3_OST6"/>
    <property type="match status" value="1"/>
</dbReference>
<evidence type="ECO:0000313" key="12">
    <source>
        <dbReference type="Proteomes" id="UP000012174"/>
    </source>
</evidence>
<feature type="transmembrane region" description="Helical" evidence="9">
    <location>
        <begin position="263"/>
        <end position="282"/>
    </location>
</feature>
<dbReference type="FunFam" id="3.40.30.10:FF:000302">
    <property type="entry name" value="Oligosaccharyl transferase subunit (Gamma), putative"/>
    <property type="match status" value="1"/>
</dbReference>
<dbReference type="Gene3D" id="3.40.30.10">
    <property type="entry name" value="Glutaredoxin"/>
    <property type="match status" value="1"/>
</dbReference>
<accession>M7SK51</accession>
<dbReference type="SUPFAM" id="SSF52833">
    <property type="entry name" value="Thioredoxin-like"/>
    <property type="match status" value="1"/>
</dbReference>
<dbReference type="GO" id="GO:0008250">
    <property type="term" value="C:oligosaccharyltransferase complex"/>
    <property type="evidence" value="ECO:0007669"/>
    <property type="project" value="TreeGrafter"/>
</dbReference>
<gene>
    <name evidence="11" type="ORF">UCREL1_6294</name>
</gene>
<evidence type="ECO:0000256" key="5">
    <source>
        <dbReference type="ARBA" id="ARBA00022729"/>
    </source>
</evidence>
<dbReference type="KEGG" id="ela:UCREL1_6294"/>
<dbReference type="EMBL" id="KB706595">
    <property type="protein sequence ID" value="EMR66714.1"/>
    <property type="molecule type" value="Genomic_DNA"/>
</dbReference>
<reference evidence="12" key="1">
    <citation type="journal article" date="2013" name="Genome Announc.">
        <title>Draft genome sequence of the grapevine dieback fungus Eutypa lata UCR-EL1.</title>
        <authorList>
            <person name="Blanco-Ulate B."/>
            <person name="Rolshausen P.E."/>
            <person name="Cantu D."/>
        </authorList>
    </citation>
    <scope>NUCLEOTIDE SEQUENCE [LARGE SCALE GENOMIC DNA]</scope>
    <source>
        <strain evidence="12">UCR-EL1</strain>
    </source>
</reference>
<keyword evidence="5 10" id="KW-0732">Signal</keyword>
<keyword evidence="4 9" id="KW-0812">Transmembrane</keyword>
<evidence type="ECO:0000256" key="9">
    <source>
        <dbReference type="SAM" id="Phobius"/>
    </source>
</evidence>
<dbReference type="OrthoDB" id="67566at2759"/>
<dbReference type="GO" id="GO:0018279">
    <property type="term" value="P:protein N-linked glycosylation via asparagine"/>
    <property type="evidence" value="ECO:0007669"/>
    <property type="project" value="TreeGrafter"/>
</dbReference>
<feature type="chain" id="PRO_5004084979" evidence="10">
    <location>
        <begin position="19"/>
        <end position="328"/>
    </location>
</feature>
<keyword evidence="8 9" id="KW-0472">Membrane</keyword>
<feature type="transmembrane region" description="Helical" evidence="9">
    <location>
        <begin position="294"/>
        <end position="313"/>
    </location>
</feature>
<feature type="transmembrane region" description="Helical" evidence="9">
    <location>
        <begin position="211"/>
        <end position="229"/>
    </location>
</feature>
<organism evidence="11 12">
    <name type="scientific">Eutypa lata (strain UCR-EL1)</name>
    <name type="common">Grapevine dieback disease fungus</name>
    <name type="synonym">Eutypa armeniacae</name>
    <dbReference type="NCBI Taxonomy" id="1287681"/>
    <lineage>
        <taxon>Eukaryota</taxon>
        <taxon>Fungi</taxon>
        <taxon>Dikarya</taxon>
        <taxon>Ascomycota</taxon>
        <taxon>Pezizomycotina</taxon>
        <taxon>Sordariomycetes</taxon>
        <taxon>Xylariomycetidae</taxon>
        <taxon>Xylariales</taxon>
        <taxon>Diatrypaceae</taxon>
        <taxon>Eutypa</taxon>
    </lineage>
</organism>
<proteinExistence type="inferred from homology"/>
<evidence type="ECO:0000256" key="4">
    <source>
        <dbReference type="ARBA" id="ARBA00022692"/>
    </source>
</evidence>
<evidence type="ECO:0000256" key="7">
    <source>
        <dbReference type="ARBA" id="ARBA00022989"/>
    </source>
</evidence>
<dbReference type="STRING" id="1287681.M7SK51"/>
<sequence length="328" mass="36432">MRWLSLLFSAALPLTAFAAAAKKPVFEEFHKKAVASAPVKLSDSSYKKLTAAPRDHTVAVVLTALDQRYQCGLCHEFQPEWELLARSWTKGDKKAESRVIFSTLDFSDGRDTFMALHLQTAPVLLLFHPTTGPHAVADPEPLRYDFTSGPPTAEQVQAWIARHLPDRPHPAVRRPINWLGWGVGIVLTLTTVGVLAKAGPYILPVVQNRQLWAAGSLFLIIVFISGHMFNQIRKTPYVAADGHGGINYFAPGFQNQFGLETQIIGFLYALLALATVSLAIKVPRERNPKIQQVMIILWGGILYLVYGFLLFVFRGKNGGYPFKLPPFV</sequence>
<keyword evidence="6" id="KW-0256">Endoplasmic reticulum</keyword>
<dbReference type="HOGENOM" id="CLU_052855_1_1_1"/>
<evidence type="ECO:0000256" key="3">
    <source>
        <dbReference type="ARBA" id="ARBA00009561"/>
    </source>
</evidence>
<dbReference type="PANTHER" id="PTHR12692">
    <property type="entry name" value="DOLICHYL-DIPHOSPHOOLIGOSACCHARIDE--PROTEIN GLYCOSYLTRANSFERASE-RELATED"/>
    <property type="match status" value="1"/>
</dbReference>
<evidence type="ECO:0000313" key="11">
    <source>
        <dbReference type="EMBL" id="EMR66714.1"/>
    </source>
</evidence>
<protein>
    <submittedName>
        <fullName evidence="11">Putative ost3 ost6 family protein</fullName>
    </submittedName>
</protein>
<dbReference type="Proteomes" id="UP000012174">
    <property type="component" value="Unassembled WGS sequence"/>
</dbReference>
<evidence type="ECO:0000256" key="6">
    <source>
        <dbReference type="ARBA" id="ARBA00022824"/>
    </source>
</evidence>
<dbReference type="InterPro" id="IPR036249">
    <property type="entry name" value="Thioredoxin-like_sf"/>
</dbReference>
<evidence type="ECO:0000256" key="10">
    <source>
        <dbReference type="SAM" id="SignalP"/>
    </source>
</evidence>
<keyword evidence="7 9" id="KW-1133">Transmembrane helix</keyword>
<dbReference type="OMA" id="VLFGMYS"/>
<dbReference type="PANTHER" id="PTHR12692:SF0">
    <property type="entry name" value="GH11935P"/>
    <property type="match status" value="1"/>
</dbReference>
<evidence type="ECO:0000256" key="2">
    <source>
        <dbReference type="ARBA" id="ARBA00004477"/>
    </source>
</evidence>
<feature type="signal peptide" evidence="10">
    <location>
        <begin position="1"/>
        <end position="18"/>
    </location>
</feature>